<dbReference type="InterPro" id="IPR006153">
    <property type="entry name" value="Cation/H_exchanger_TM"/>
</dbReference>
<keyword evidence="12" id="KW-1185">Reference proteome</keyword>
<dbReference type="OrthoDB" id="9810860at2"/>
<dbReference type="EMBL" id="NEVM01000002">
    <property type="protein sequence ID" value="OZI34556.1"/>
    <property type="molecule type" value="Genomic_DNA"/>
</dbReference>
<keyword evidence="7" id="KW-0406">Ion transport</keyword>
<keyword evidence="5 9" id="KW-0812">Transmembrane</keyword>
<proteinExistence type="predicted"/>
<comment type="subcellular location">
    <subcellularLocation>
        <location evidence="1">Cell membrane</location>
        <topology evidence="1">Multi-pass membrane protein</topology>
    </subcellularLocation>
</comment>
<dbReference type="GO" id="GO:1902600">
    <property type="term" value="P:proton transmembrane transport"/>
    <property type="evidence" value="ECO:0007669"/>
    <property type="project" value="InterPro"/>
</dbReference>
<evidence type="ECO:0000256" key="1">
    <source>
        <dbReference type="ARBA" id="ARBA00004651"/>
    </source>
</evidence>
<dbReference type="GO" id="GO:0015297">
    <property type="term" value="F:antiporter activity"/>
    <property type="evidence" value="ECO:0007669"/>
    <property type="project" value="UniProtKB-KW"/>
</dbReference>
<feature type="transmembrane region" description="Helical" evidence="9">
    <location>
        <begin position="342"/>
        <end position="361"/>
    </location>
</feature>
<keyword evidence="4" id="KW-1003">Cell membrane</keyword>
<comment type="caution">
    <text evidence="11">The sequence shown here is derived from an EMBL/GenBank/DDBJ whole genome shotgun (WGS) entry which is preliminary data.</text>
</comment>
<dbReference type="RefSeq" id="WP_094853545.1">
    <property type="nucleotide sequence ID" value="NZ_NEVM01000002.1"/>
</dbReference>
<gene>
    <name evidence="11" type="ORF">CAL29_13730</name>
</gene>
<evidence type="ECO:0000256" key="7">
    <source>
        <dbReference type="ARBA" id="ARBA00023065"/>
    </source>
</evidence>
<feature type="transmembrane region" description="Helical" evidence="9">
    <location>
        <begin position="404"/>
        <end position="426"/>
    </location>
</feature>
<feature type="transmembrane region" description="Helical" evidence="9">
    <location>
        <begin position="231"/>
        <end position="259"/>
    </location>
</feature>
<dbReference type="PANTHER" id="PTHR32507">
    <property type="entry name" value="NA(+)/H(+) ANTIPORTER 1"/>
    <property type="match status" value="1"/>
</dbReference>
<feature type="transmembrane region" description="Helical" evidence="9">
    <location>
        <begin position="32"/>
        <end position="52"/>
    </location>
</feature>
<evidence type="ECO:0000313" key="11">
    <source>
        <dbReference type="EMBL" id="OZI34556.1"/>
    </source>
</evidence>
<keyword evidence="2" id="KW-0813">Transport</keyword>
<dbReference type="Pfam" id="PF00999">
    <property type="entry name" value="Na_H_Exchanger"/>
    <property type="match status" value="1"/>
</dbReference>
<evidence type="ECO:0000256" key="4">
    <source>
        <dbReference type="ARBA" id="ARBA00022475"/>
    </source>
</evidence>
<dbReference type="Gene3D" id="1.20.1530.20">
    <property type="match status" value="1"/>
</dbReference>
<evidence type="ECO:0000259" key="10">
    <source>
        <dbReference type="Pfam" id="PF00999"/>
    </source>
</evidence>
<feature type="transmembrane region" description="Helical" evidence="9">
    <location>
        <begin position="91"/>
        <end position="115"/>
    </location>
</feature>
<organism evidence="11 12">
    <name type="scientific">Bordetella genomosp. 10</name>
    <dbReference type="NCBI Taxonomy" id="1416804"/>
    <lineage>
        <taxon>Bacteria</taxon>
        <taxon>Pseudomonadati</taxon>
        <taxon>Pseudomonadota</taxon>
        <taxon>Betaproteobacteria</taxon>
        <taxon>Burkholderiales</taxon>
        <taxon>Alcaligenaceae</taxon>
        <taxon>Bordetella</taxon>
    </lineage>
</organism>
<name>A0A261SB18_9BORD</name>
<dbReference type="PANTHER" id="PTHR32507:SF8">
    <property type="entry name" value="CNH1P"/>
    <property type="match status" value="1"/>
</dbReference>
<dbReference type="Proteomes" id="UP000216020">
    <property type="component" value="Unassembled WGS sequence"/>
</dbReference>
<evidence type="ECO:0000256" key="6">
    <source>
        <dbReference type="ARBA" id="ARBA00022989"/>
    </source>
</evidence>
<evidence type="ECO:0000256" key="8">
    <source>
        <dbReference type="ARBA" id="ARBA00023136"/>
    </source>
</evidence>
<keyword evidence="8 9" id="KW-0472">Membrane</keyword>
<sequence>MLEAVWFLLIGALLILMGLARSVIAGLPMTGAMVYLAFGFLIGPAGLGMLNLDIYRDAHVLRTLAEAGLLISLFSIGMHLRMPLGSSRWRLVLRLALPAMVLTIGAMTLVGFYALGWTLGAALLAAAALAPTDPVLANELRPREAGDDEPLRFALSGEGGANDGAAYPFVLIGLAVCNLGHPDAQSPATLAASLVWGVVGAVIVGWLMGTATEALVARLRIRYAKAMGYEGFLALGLMAACYGVALLIHSYAFLAVFAAGVALRRKEMHETGEETPNEALEQVAHGDMQRAAKHPELAHAYLAESMMTFSVELEHLVELGLLLLIGSVVSSCWRDLLQWQSLVAVLALFLVARPLSVWVSLIGTGTDRTQRLLAGWLGIRGVGTFFYLLLALEHTDPDNIRPIAPVLLAVIVASVFLHGISASPLLERYFRAGNKAQAPREAAQQALKS</sequence>
<feature type="transmembrane region" description="Helical" evidence="9">
    <location>
        <begin position="316"/>
        <end position="336"/>
    </location>
</feature>
<evidence type="ECO:0000256" key="3">
    <source>
        <dbReference type="ARBA" id="ARBA00022449"/>
    </source>
</evidence>
<evidence type="ECO:0000256" key="5">
    <source>
        <dbReference type="ARBA" id="ARBA00022692"/>
    </source>
</evidence>
<dbReference type="InterPro" id="IPR038770">
    <property type="entry name" value="Na+/solute_symporter_sf"/>
</dbReference>
<feature type="transmembrane region" description="Helical" evidence="9">
    <location>
        <begin position="188"/>
        <end position="211"/>
    </location>
</feature>
<dbReference type="GO" id="GO:0005886">
    <property type="term" value="C:plasma membrane"/>
    <property type="evidence" value="ECO:0007669"/>
    <property type="project" value="UniProtKB-SubCell"/>
</dbReference>
<accession>A0A261SB18</accession>
<feature type="domain" description="Cation/H+ exchanger transmembrane" evidence="10">
    <location>
        <begin position="14"/>
        <end position="427"/>
    </location>
</feature>
<protein>
    <submittedName>
        <fullName evidence="11">Sodium:proton antiporter</fullName>
    </submittedName>
</protein>
<feature type="transmembrane region" description="Helical" evidence="9">
    <location>
        <begin position="373"/>
        <end position="392"/>
    </location>
</feature>
<evidence type="ECO:0000256" key="2">
    <source>
        <dbReference type="ARBA" id="ARBA00022448"/>
    </source>
</evidence>
<evidence type="ECO:0000313" key="12">
    <source>
        <dbReference type="Proteomes" id="UP000216020"/>
    </source>
</evidence>
<keyword evidence="3" id="KW-0050">Antiport</keyword>
<dbReference type="AlphaFoldDB" id="A0A261SB18"/>
<evidence type="ECO:0000256" key="9">
    <source>
        <dbReference type="SAM" id="Phobius"/>
    </source>
</evidence>
<keyword evidence="6 9" id="KW-1133">Transmembrane helix</keyword>
<reference evidence="12" key="1">
    <citation type="submission" date="2017-05" db="EMBL/GenBank/DDBJ databases">
        <title>Complete and WGS of Bordetella genogroups.</title>
        <authorList>
            <person name="Spilker T."/>
            <person name="Lipuma J."/>
        </authorList>
    </citation>
    <scope>NUCLEOTIDE SEQUENCE [LARGE SCALE GENOMIC DNA]</scope>
    <source>
        <strain evidence="12">AU16122</strain>
    </source>
</reference>